<evidence type="ECO:0008006" key="3">
    <source>
        <dbReference type="Google" id="ProtNLM"/>
    </source>
</evidence>
<dbReference type="OrthoDB" id="7959290at2"/>
<evidence type="ECO:0000313" key="1">
    <source>
        <dbReference type="EMBL" id="KPV40879.1"/>
    </source>
</evidence>
<dbReference type="EMBL" id="LJCO01000096">
    <property type="protein sequence ID" value="KPV40879.1"/>
    <property type="molecule type" value="Genomic_DNA"/>
</dbReference>
<dbReference type="Proteomes" id="UP000050482">
    <property type="component" value="Unassembled WGS sequence"/>
</dbReference>
<comment type="caution">
    <text evidence="1">The sequence shown here is derived from an EMBL/GenBank/DDBJ whole genome shotgun (WGS) entry which is preliminary data.</text>
</comment>
<dbReference type="PATRIC" id="fig|471514.4.peg.1828"/>
<evidence type="ECO:0000313" key="2">
    <source>
        <dbReference type="Proteomes" id="UP000050482"/>
    </source>
</evidence>
<proteinExistence type="predicted"/>
<dbReference type="STRING" id="471514.AN477_21590"/>
<reference evidence="1 2" key="1">
    <citation type="submission" date="2015-09" db="EMBL/GenBank/DDBJ databases">
        <title>Draft genome sequence of Alicyclobacillus ferrooxydans DSM 22381.</title>
        <authorList>
            <person name="Hemp J."/>
        </authorList>
    </citation>
    <scope>NUCLEOTIDE SEQUENCE [LARGE SCALE GENOMIC DNA]</scope>
    <source>
        <strain evidence="1 2">TC-34</strain>
    </source>
</reference>
<protein>
    <recommendedName>
        <fullName evidence="3">CRISPR-associated protein Cas2</fullName>
    </recommendedName>
</protein>
<organism evidence="1 2">
    <name type="scientific">Alicyclobacillus ferrooxydans</name>
    <dbReference type="NCBI Taxonomy" id="471514"/>
    <lineage>
        <taxon>Bacteria</taxon>
        <taxon>Bacillati</taxon>
        <taxon>Bacillota</taxon>
        <taxon>Bacilli</taxon>
        <taxon>Bacillales</taxon>
        <taxon>Alicyclobacillaceae</taxon>
        <taxon>Alicyclobacillus</taxon>
    </lineage>
</organism>
<sequence length="91" mass="10458">MKRFLISAEFHTSSTTRKKVSRLLSSLGEVYQPQESLWIVYSDCTKDEIGKRVLSVMNSQDHVIVTNIGGVYYSGCDKDFNKYLTQHVNQH</sequence>
<keyword evidence="2" id="KW-1185">Reference proteome</keyword>
<accession>A0A0P9C7H6</accession>
<name>A0A0P9C7H6_9BACL</name>
<gene>
    <name evidence="1" type="ORF">AN477_21590</name>
</gene>
<dbReference type="AlphaFoldDB" id="A0A0P9C7H6"/>
<dbReference type="RefSeq" id="WP_054971247.1">
    <property type="nucleotide sequence ID" value="NZ_LJCO01000096.1"/>
</dbReference>